<keyword evidence="2" id="KW-0436">Ligase</keyword>
<dbReference type="GO" id="GO:0043041">
    <property type="term" value="P:amino acid activation for nonribosomal peptide biosynthetic process"/>
    <property type="evidence" value="ECO:0007669"/>
    <property type="project" value="TreeGrafter"/>
</dbReference>
<dbReference type="SUPFAM" id="SSF56801">
    <property type="entry name" value="Acetyl-CoA synthetase-like"/>
    <property type="match status" value="1"/>
</dbReference>
<dbReference type="PROSITE" id="PS00455">
    <property type="entry name" value="AMP_BINDING"/>
    <property type="match status" value="1"/>
</dbReference>
<dbReference type="PANTHER" id="PTHR45527:SF10">
    <property type="entry name" value="PYOCHELIN SYNTHASE PCHF"/>
    <property type="match status" value="1"/>
</dbReference>
<dbReference type="Gene3D" id="3.30.300.30">
    <property type="match status" value="1"/>
</dbReference>
<dbReference type="Pfam" id="PF00501">
    <property type="entry name" value="AMP-binding"/>
    <property type="match status" value="1"/>
</dbReference>
<proteinExistence type="predicted"/>
<feature type="domain" description="AMP-dependent synthetase/ligase" evidence="3">
    <location>
        <begin position="873"/>
        <end position="1219"/>
    </location>
</feature>
<evidence type="ECO:0000259" key="5">
    <source>
        <dbReference type="Pfam" id="PF13193"/>
    </source>
</evidence>
<dbReference type="Gene3D" id="3.30.559.30">
    <property type="entry name" value="Nonribosomal peptide synthetase, condensation domain"/>
    <property type="match status" value="2"/>
</dbReference>
<dbReference type="OrthoDB" id="9803968at2"/>
<name>A0A8E2VHS4_9RHOB</name>
<reference evidence="6 7" key="1">
    <citation type="submission" date="2018-04" db="EMBL/GenBank/DDBJ databases">
        <title>Genomic Encyclopedia of Archaeal and Bacterial Type Strains, Phase II (KMG-II): from individual species to whole genera.</title>
        <authorList>
            <person name="Goeker M."/>
        </authorList>
    </citation>
    <scope>NUCLEOTIDE SEQUENCE [LARGE SCALE GENOMIC DNA]</scope>
    <source>
        <strain evidence="6 7">DSM 19783</strain>
    </source>
</reference>
<dbReference type="GO" id="GO:0044550">
    <property type="term" value="P:secondary metabolite biosynthetic process"/>
    <property type="evidence" value="ECO:0007669"/>
    <property type="project" value="TreeGrafter"/>
</dbReference>
<evidence type="ECO:0000259" key="3">
    <source>
        <dbReference type="Pfam" id="PF00501"/>
    </source>
</evidence>
<dbReference type="SUPFAM" id="SSF52777">
    <property type="entry name" value="CoA-dependent acyltransferases"/>
    <property type="match status" value="4"/>
</dbReference>
<dbReference type="EMBL" id="QAYC01000011">
    <property type="protein sequence ID" value="PTW46536.1"/>
    <property type="molecule type" value="Genomic_DNA"/>
</dbReference>
<protein>
    <submittedName>
        <fullName evidence="6">Amino acid adenylation domain-containing protein</fullName>
    </submittedName>
</protein>
<dbReference type="RefSeq" id="WP_108027842.1">
    <property type="nucleotide sequence ID" value="NZ_QAYC01000011.1"/>
</dbReference>
<dbReference type="PANTHER" id="PTHR45527">
    <property type="entry name" value="NONRIBOSOMAL PEPTIDE SYNTHETASE"/>
    <property type="match status" value="1"/>
</dbReference>
<accession>A0A8E2VHS4</accession>
<dbReference type="GO" id="GO:0016874">
    <property type="term" value="F:ligase activity"/>
    <property type="evidence" value="ECO:0007669"/>
    <property type="project" value="UniProtKB-KW"/>
</dbReference>
<gene>
    <name evidence="6" type="ORF">C8N38_11120</name>
</gene>
<keyword evidence="7" id="KW-1185">Reference proteome</keyword>
<dbReference type="GO" id="GO:0005737">
    <property type="term" value="C:cytoplasm"/>
    <property type="evidence" value="ECO:0007669"/>
    <property type="project" value="TreeGrafter"/>
</dbReference>
<evidence type="ECO:0000256" key="1">
    <source>
        <dbReference type="ARBA" id="ARBA00004924"/>
    </source>
</evidence>
<evidence type="ECO:0000313" key="7">
    <source>
        <dbReference type="Proteomes" id="UP000244037"/>
    </source>
</evidence>
<dbReference type="InterPro" id="IPR025110">
    <property type="entry name" value="AMP-bd_C"/>
</dbReference>
<dbReference type="Gene3D" id="3.40.50.12780">
    <property type="entry name" value="N-terminal domain of ligase-like"/>
    <property type="match status" value="1"/>
</dbReference>
<dbReference type="Gene3D" id="3.30.559.10">
    <property type="entry name" value="Chloramphenicol acetyltransferase-like domain"/>
    <property type="match status" value="2"/>
</dbReference>
<evidence type="ECO:0000259" key="4">
    <source>
        <dbReference type="Pfam" id="PF00668"/>
    </source>
</evidence>
<dbReference type="InterPro" id="IPR001242">
    <property type="entry name" value="Condensation_dom"/>
</dbReference>
<dbReference type="InterPro" id="IPR023213">
    <property type="entry name" value="CAT-like_dom_sf"/>
</dbReference>
<evidence type="ECO:0000313" key="6">
    <source>
        <dbReference type="EMBL" id="PTW46536.1"/>
    </source>
</evidence>
<dbReference type="InterPro" id="IPR020845">
    <property type="entry name" value="AMP-binding_CS"/>
</dbReference>
<feature type="domain" description="Condensation" evidence="4">
    <location>
        <begin position="38"/>
        <end position="322"/>
    </location>
</feature>
<dbReference type="InterPro" id="IPR000873">
    <property type="entry name" value="AMP-dep_synth/lig_dom"/>
</dbReference>
<comment type="pathway">
    <text evidence="1">Siderophore biosynthesis.</text>
</comment>
<sequence>MYDLTPMQAACWSGGHAGGQGAPGPSAHLYVELDRTGRALDPDRLERAIAALIARHANLRLAVTADGTARILPPRPGPFLDRHDLRRLDALDCQLALERIRADQSHQRLALERGEAVAFSLSLLPGGGSRLHVDLDMIAADPSCFPDLMEDLARLYEEGPGSALPEAGDFAAHLEARRSDPDGPARAAAARAWWQERIAALPAAPDLPRPPGRREEPPRTARLAERLDPARTRDLMRRAREMRVTPTALTLALFAQELARACGQPALRLTVPMFHRPEGETAIIGDFSDFALFGVAGAEPDLSVLARRVQADLAGAITHSAHPGPGQMRDLARHLGHVPEAPVVFTAGFDHPRGSILSDRARRCLGDLVWSVSQGPGVALDAQIARLGEGLLVNWDIRLDLIEQDWITRLFRIFMDRLHALADAPPAPESWPLTPLQRAYLAGREEVLPLGGVAMHEARLFRGRLDEAALGARLQALCDAHPALRLRIDAEAGRQYLARHPKLPLVTHDLRAAPDAEARLQAVWQDFARSPCPLDGPLDGPLWQVCALLLPEGQEDALAVKFDGLGLDGPAIAQICAELFATDPPSAHTPAAARLPVPPPVPAGERAADAAYWAEALARVESAPRLPWRRPPDRPGPARYRRASRILAPELIAPLRRTAAREGLFLNTLLGFAILEVLARFTPDLRICAGLPTAPALDREALGNRASFIVIDHDATSGTPRERAAALQAQTMAGLGHMGFSGVDLARQLMGQTGGPLALPVVLTNGLDWQGLPAGAPMRQVDGLTQTPQVALDIRLMRAPGGGIEIAADHAEDILAPATVTAMLEAALRALESMADTGALSLPDPLIAVDLPPDRPHVPDPAPHLVRIAEALNHAQGPALICGEESLDYPALRARVTAALAGLAAQGIGPGDVLALHLPRGIDHVVLQLAAAMAGIVWVPVDATAPPARREYLLDRAAPALIVSEQELPGRRCLRPGDLPRPGGTLPDAASLRARSLDTGPGYYLFTSGTTGAPKCVVLSNRATANVLDQTLSAWRVSPEDVLISVTPLHHDMSLFDLFGGLAAGASVVLPAAGHEKDAVEWARLVARHRVTLWVSVPAILEMLLACARPGQIESLRLIAQGGDYIKPATVAELRRLCPAARLISLGGPTETTIWSIWHEIGPGFEPDDGPAPGTAPVPYGRPLDGAGYRICNPLGEPCPPGVTGRIHTMGDCLSLGYLEAGGLSQDGFVTLPDPDGTPRRAFRTGDLGQWSPDRPGQILFAGRVGGYVKVRGVRVSLGEIEATLADHPALSQAMVVDLAPGDGRETTLAALYAARDGQPPGIAELRAWLRGRLPQSHLPDRFLAVAALPLSSNGKPDRGAARALALSPAAPCSDRLGREVLDIYLRQTGPDPEATIDSPLIELGLLPEHLIPVAAALNARFGTALRPSRLIPARTARQAAQLIPPRPEPEDLR</sequence>
<evidence type="ECO:0000256" key="2">
    <source>
        <dbReference type="ARBA" id="ARBA00022598"/>
    </source>
</evidence>
<feature type="domain" description="AMP-binding enzyme C-terminal" evidence="5">
    <location>
        <begin position="1280"/>
        <end position="1356"/>
    </location>
</feature>
<dbReference type="InterPro" id="IPR045851">
    <property type="entry name" value="AMP-bd_C_sf"/>
</dbReference>
<dbReference type="GO" id="GO:0031177">
    <property type="term" value="F:phosphopantetheine binding"/>
    <property type="evidence" value="ECO:0007669"/>
    <property type="project" value="TreeGrafter"/>
</dbReference>
<organism evidence="6 7">
    <name type="scientific">Rhodovulum kholense</name>
    <dbReference type="NCBI Taxonomy" id="453584"/>
    <lineage>
        <taxon>Bacteria</taxon>
        <taxon>Pseudomonadati</taxon>
        <taxon>Pseudomonadota</taxon>
        <taxon>Alphaproteobacteria</taxon>
        <taxon>Rhodobacterales</taxon>
        <taxon>Paracoccaceae</taxon>
        <taxon>Rhodovulum</taxon>
    </lineage>
</organism>
<dbReference type="Pfam" id="PF00668">
    <property type="entry name" value="Condensation"/>
    <property type="match status" value="1"/>
</dbReference>
<dbReference type="Pfam" id="PF13193">
    <property type="entry name" value="AMP-binding_C"/>
    <property type="match status" value="1"/>
</dbReference>
<comment type="caution">
    <text evidence="6">The sequence shown here is derived from an EMBL/GenBank/DDBJ whole genome shotgun (WGS) entry which is preliminary data.</text>
</comment>
<dbReference type="Proteomes" id="UP000244037">
    <property type="component" value="Unassembled WGS sequence"/>
</dbReference>
<dbReference type="InterPro" id="IPR042099">
    <property type="entry name" value="ANL_N_sf"/>
</dbReference>